<feature type="compositionally biased region" description="Basic and acidic residues" evidence="1">
    <location>
        <begin position="37"/>
        <end position="47"/>
    </location>
</feature>
<feature type="region of interest" description="Disordered" evidence="1">
    <location>
        <begin position="64"/>
        <end position="118"/>
    </location>
</feature>
<sequence length="152" mass="16359">MQSTGTGAKGFIDLLDAQSEIKPSGFQNRVKASGARDYGEDVADRNIGENGVDLTSERVQAFYASATNPPVQHPKKESSKQSGRHESLGNEGRTKSLTTSSGQVPFRTTMFNPESSLSREPIMESVAESAEAIAGRLHPDRAIVIHSGRTLE</sequence>
<dbReference type="Proteomes" id="UP001055115">
    <property type="component" value="Unassembled WGS sequence"/>
</dbReference>
<dbReference type="RefSeq" id="XP_049129799.1">
    <property type="nucleotide sequence ID" value="XM_049273842.1"/>
</dbReference>
<evidence type="ECO:0000313" key="2">
    <source>
        <dbReference type="EMBL" id="GKT47449.1"/>
    </source>
</evidence>
<dbReference type="EMBL" id="BQXU01000019">
    <property type="protein sequence ID" value="GKT47449.1"/>
    <property type="molecule type" value="Genomic_DNA"/>
</dbReference>
<dbReference type="AlphaFoldDB" id="A0AA37P882"/>
<comment type="caution">
    <text evidence="2">The sequence shown here is derived from an EMBL/GenBank/DDBJ whole genome shotgun (WGS) entry which is preliminary data.</text>
</comment>
<accession>A0AA37P882</accession>
<organism evidence="2 3">
    <name type="scientific">Colletotrichum spaethianum</name>
    <dbReference type="NCBI Taxonomy" id="700344"/>
    <lineage>
        <taxon>Eukaryota</taxon>
        <taxon>Fungi</taxon>
        <taxon>Dikarya</taxon>
        <taxon>Ascomycota</taxon>
        <taxon>Pezizomycotina</taxon>
        <taxon>Sordariomycetes</taxon>
        <taxon>Hypocreomycetidae</taxon>
        <taxon>Glomerellales</taxon>
        <taxon>Glomerellaceae</taxon>
        <taxon>Colletotrichum</taxon>
        <taxon>Colletotrichum spaethianum species complex</taxon>
    </lineage>
</organism>
<protein>
    <submittedName>
        <fullName evidence="2">Uncharacterized protein</fullName>
    </submittedName>
</protein>
<feature type="compositionally biased region" description="Polar residues" evidence="1">
    <location>
        <begin position="109"/>
        <end position="118"/>
    </location>
</feature>
<reference evidence="2 3" key="1">
    <citation type="submission" date="2022-03" db="EMBL/GenBank/DDBJ databases">
        <title>Genome data of Colletotrichum spp.</title>
        <authorList>
            <person name="Utami Y.D."/>
            <person name="Hiruma K."/>
        </authorList>
    </citation>
    <scope>NUCLEOTIDE SEQUENCE [LARGE SCALE GENOMIC DNA]</scope>
    <source>
        <strain evidence="2 3">MAFF 239500</strain>
    </source>
</reference>
<name>A0AA37P882_9PEZI</name>
<evidence type="ECO:0000256" key="1">
    <source>
        <dbReference type="SAM" id="MobiDB-lite"/>
    </source>
</evidence>
<keyword evidence="3" id="KW-1185">Reference proteome</keyword>
<feature type="region of interest" description="Disordered" evidence="1">
    <location>
        <begin position="23"/>
        <end position="50"/>
    </location>
</feature>
<proteinExistence type="predicted"/>
<gene>
    <name evidence="2" type="ORF">ColSpa_07630</name>
</gene>
<dbReference type="GeneID" id="73328432"/>
<feature type="compositionally biased region" description="Basic and acidic residues" evidence="1">
    <location>
        <begin position="74"/>
        <end position="94"/>
    </location>
</feature>
<evidence type="ECO:0000313" key="3">
    <source>
        <dbReference type="Proteomes" id="UP001055115"/>
    </source>
</evidence>